<keyword evidence="2" id="KW-1015">Disulfide bond</keyword>
<evidence type="ECO:0000313" key="7">
    <source>
        <dbReference type="Proteomes" id="UP001642483"/>
    </source>
</evidence>
<evidence type="ECO:0000256" key="3">
    <source>
        <dbReference type="SAM" id="Phobius"/>
    </source>
</evidence>
<reference evidence="6 7" key="1">
    <citation type="submission" date="2024-02" db="EMBL/GenBank/DDBJ databases">
        <authorList>
            <person name="Daric V."/>
            <person name="Darras S."/>
        </authorList>
    </citation>
    <scope>NUCLEOTIDE SEQUENCE [LARGE SCALE GENOMIC DNA]</scope>
</reference>
<accession>A0ABP0GQW5</accession>
<dbReference type="SUPFAM" id="SSF57196">
    <property type="entry name" value="EGF/Laminin"/>
    <property type="match status" value="1"/>
</dbReference>
<feature type="signal peptide" evidence="4">
    <location>
        <begin position="1"/>
        <end position="22"/>
    </location>
</feature>
<keyword evidence="3" id="KW-0812">Transmembrane</keyword>
<protein>
    <recommendedName>
        <fullName evidence="5">ZP domain-containing protein</fullName>
    </recommendedName>
</protein>
<comment type="caution">
    <text evidence="6">The sequence shown here is derived from an EMBL/GenBank/DDBJ whole genome shotgun (WGS) entry which is preliminary data.</text>
</comment>
<evidence type="ECO:0000259" key="5">
    <source>
        <dbReference type="PROSITE" id="PS51034"/>
    </source>
</evidence>
<proteinExistence type="predicted"/>
<dbReference type="EMBL" id="CAWYQH010000141">
    <property type="protein sequence ID" value="CAK8694133.1"/>
    <property type="molecule type" value="Genomic_DNA"/>
</dbReference>
<feature type="transmembrane region" description="Helical" evidence="3">
    <location>
        <begin position="592"/>
        <end position="610"/>
    </location>
</feature>
<dbReference type="InterPro" id="IPR042235">
    <property type="entry name" value="ZP-C_dom"/>
</dbReference>
<dbReference type="InterPro" id="IPR001507">
    <property type="entry name" value="ZP_dom"/>
</dbReference>
<feature type="chain" id="PRO_5046687816" description="ZP domain-containing protein" evidence="4">
    <location>
        <begin position="23"/>
        <end position="623"/>
    </location>
</feature>
<feature type="domain" description="ZP" evidence="5">
    <location>
        <begin position="240"/>
        <end position="511"/>
    </location>
</feature>
<dbReference type="Pfam" id="PF00100">
    <property type="entry name" value="Zona_pellucida"/>
    <property type="match status" value="1"/>
</dbReference>
<name>A0ABP0GQW5_CLALP</name>
<gene>
    <name evidence="6" type="ORF">CVLEPA_LOCUS27397</name>
</gene>
<keyword evidence="1 4" id="KW-0732">Signal</keyword>
<keyword evidence="3" id="KW-0472">Membrane</keyword>
<evidence type="ECO:0000256" key="2">
    <source>
        <dbReference type="ARBA" id="ARBA00023157"/>
    </source>
</evidence>
<organism evidence="6 7">
    <name type="scientific">Clavelina lepadiformis</name>
    <name type="common">Light-bulb sea squirt</name>
    <name type="synonym">Ascidia lepadiformis</name>
    <dbReference type="NCBI Taxonomy" id="159417"/>
    <lineage>
        <taxon>Eukaryota</taxon>
        <taxon>Metazoa</taxon>
        <taxon>Chordata</taxon>
        <taxon>Tunicata</taxon>
        <taxon>Ascidiacea</taxon>
        <taxon>Aplousobranchia</taxon>
        <taxon>Clavelinidae</taxon>
        <taxon>Clavelina</taxon>
    </lineage>
</organism>
<keyword evidence="7" id="KW-1185">Reference proteome</keyword>
<dbReference type="Proteomes" id="UP001642483">
    <property type="component" value="Unassembled WGS sequence"/>
</dbReference>
<dbReference type="Gene3D" id="2.60.120.290">
    <property type="entry name" value="Spermadhesin, CUB domain"/>
    <property type="match status" value="1"/>
</dbReference>
<dbReference type="InterPro" id="IPR035914">
    <property type="entry name" value="Sperma_CUB_dom_sf"/>
</dbReference>
<dbReference type="PROSITE" id="PS51034">
    <property type="entry name" value="ZP_2"/>
    <property type="match status" value="1"/>
</dbReference>
<sequence>MLKKNFCFLLLVLVVITTNVNGQCSLNFTLIRPLTYSGVMLSSCSVFERTVTRAIAGRSFFRADGDDIRTSVCDIYSGTSNAGENLGQLNSEKLCWIEIPDDVVTYTIQCINLGFFQHFAFHNANFTTEMIDFVSSVTVNSTNYPSAYPTDYLQETIITSGGVTEFTITFLEPFTVDDGDLLNIKFDDGTELHYSNVHHAPDPVEKNATKITIQFSTDEDDEGPGFSLYITGGEPPPELTCTSEGDANIRINADTLTALSCSDPGDYVYVSPTPVEDLDTLDPACVANSSYPSFDLSLNNCTIVQQTDDVLTVTSSVRCQQNLTTSASVLRYQNNCINFTCEYNITELLSTSAILPKIIKKRLDAIKETGSFVVKLIFTDDTYAVELPSNDVVTVPNYVHAKAELVTSENNSSFFVQVTRCWATQGVQSSEPSYSIIVQSCEDPSSFDPADAIQIDRNYEADYSTFKFRSFVWTDEMEEAIYLHCEVTICLNSEEESCPSRPTCDKKRRRRDLFSAGPQSRVISSGPLRIQKKEKESCEKKNGGCSDLCEMRSVEVMCLCYEGRELESDGKSCHDKTSEVVEILEVNKQSTVLHAVAIIAISIFVLGLFLKLKGNRTIEHAAV</sequence>
<dbReference type="SMART" id="SM00241">
    <property type="entry name" value="ZP"/>
    <property type="match status" value="1"/>
</dbReference>
<dbReference type="PANTHER" id="PTHR14002">
    <property type="entry name" value="ENDOGLIN/TGF-BETA RECEPTOR TYPE III"/>
    <property type="match status" value="1"/>
</dbReference>
<evidence type="ECO:0000313" key="6">
    <source>
        <dbReference type="EMBL" id="CAK8694133.1"/>
    </source>
</evidence>
<evidence type="ECO:0000256" key="4">
    <source>
        <dbReference type="SAM" id="SignalP"/>
    </source>
</evidence>
<evidence type="ECO:0000256" key="1">
    <source>
        <dbReference type="ARBA" id="ARBA00022729"/>
    </source>
</evidence>
<dbReference type="Gene3D" id="2.10.25.10">
    <property type="entry name" value="Laminin"/>
    <property type="match status" value="1"/>
</dbReference>
<keyword evidence="3" id="KW-1133">Transmembrane helix</keyword>
<dbReference type="InterPro" id="IPR055355">
    <property type="entry name" value="ZP-C"/>
</dbReference>
<dbReference type="Gene3D" id="2.60.40.4100">
    <property type="entry name" value="Zona pellucida, ZP-C domain"/>
    <property type="match status" value="1"/>
</dbReference>
<dbReference type="PANTHER" id="PTHR14002:SF54">
    <property type="entry name" value="ZONA PELLUCIDA SPERM-BINDING PROTEIN 2"/>
    <property type="match status" value="1"/>
</dbReference>